<sequence length="483" mass="52094">MASSNQRNPFMSTHKSDSDLHIILHPLVLLTISDYITRHTLRGQTQPIVGAIIGRQDGRAITMEHAFECAAEPNITGGGRLVEPWFTERLDQMRLVHKDRGLDLVGWYTLLPRSGPNSEVLLLHNQILANNESAAILAVHPDEIVAGGATGGRLPISLYETVYESEEQRRDGGEDKVMKDGDDADDDSATPDPVALAASYTNIRFRELPYSVETGEAEMISMDFVARGGANATTSTTTDPQQQGPGDEQKKKQVPSQVKVDVKGKRRAVAKDEEDDDEASTAAGAIEPAVLSRDEEELVATLATKANAIRMLHARIQLIIKYLEGLPPSYLTTSDQAPSDSGAATEAEAIPTSTASTEGAAGATAEGLPVSSASPAPPPSPTLLRSIQALVNRIPLLIPSTTEAFEREMLSEANDVHIVSLLNDVMQSVNDLRDLGKKFHVVEQSKNRRQLNDHQGALSGMLGGMMGVADQQRLNFSVGDLLM</sequence>
<evidence type="ECO:0000259" key="4">
    <source>
        <dbReference type="PROSITE" id="PS50249"/>
    </source>
</evidence>
<dbReference type="AlphaFoldDB" id="J3NPB8"/>
<dbReference type="VEuPathDB" id="FungiDB:GGTG_03126"/>
<feature type="region of interest" description="Disordered" evidence="3">
    <location>
        <begin position="230"/>
        <end position="288"/>
    </location>
</feature>
<evidence type="ECO:0000313" key="5">
    <source>
        <dbReference type="EMBL" id="EJT78023.1"/>
    </source>
</evidence>
<dbReference type="EnsemblFungi" id="EJT78023">
    <property type="protein sequence ID" value="EJT78023"/>
    <property type="gene ID" value="GGTG_03126"/>
</dbReference>
<accession>J3NPB8</accession>
<feature type="region of interest" description="Disordered" evidence="3">
    <location>
        <begin position="164"/>
        <end position="193"/>
    </location>
</feature>
<gene>
    <name evidence="6" type="primary">20343584</name>
    <name evidence="5" type="ORF">GGTG_03126</name>
</gene>
<organism evidence="5">
    <name type="scientific">Gaeumannomyces tritici (strain R3-111a-1)</name>
    <name type="common">Wheat and barley take-all root rot fungus</name>
    <name type="synonym">Gaeumannomyces graminis var. tritici</name>
    <dbReference type="NCBI Taxonomy" id="644352"/>
    <lineage>
        <taxon>Eukaryota</taxon>
        <taxon>Fungi</taxon>
        <taxon>Dikarya</taxon>
        <taxon>Ascomycota</taxon>
        <taxon>Pezizomycotina</taxon>
        <taxon>Sordariomycetes</taxon>
        <taxon>Sordariomycetidae</taxon>
        <taxon>Magnaporthales</taxon>
        <taxon>Magnaporthaceae</taxon>
        <taxon>Gaeumannomyces</taxon>
    </lineage>
</organism>
<keyword evidence="2" id="KW-0963">Cytoplasm</keyword>
<keyword evidence="2" id="KW-0736">Signalosome</keyword>
<dbReference type="Gene3D" id="3.40.140.10">
    <property type="entry name" value="Cytidine Deaminase, domain 2"/>
    <property type="match status" value="1"/>
</dbReference>
<evidence type="ECO:0000313" key="6">
    <source>
        <dbReference type="EnsemblFungi" id="EJT78023"/>
    </source>
</evidence>
<dbReference type="EMBL" id="GL385396">
    <property type="protein sequence ID" value="EJT78023.1"/>
    <property type="molecule type" value="Genomic_DNA"/>
</dbReference>
<feature type="domain" description="MPN" evidence="4">
    <location>
        <begin position="22"/>
        <end position="165"/>
    </location>
</feature>
<dbReference type="OrthoDB" id="1378at2759"/>
<reference evidence="6" key="4">
    <citation type="journal article" date="2015" name="G3 (Bethesda)">
        <title>Genome sequences of three phytopathogenic species of the Magnaporthaceae family of fungi.</title>
        <authorList>
            <person name="Okagaki L.H."/>
            <person name="Nunes C.C."/>
            <person name="Sailsbery J."/>
            <person name="Clay B."/>
            <person name="Brown D."/>
            <person name="John T."/>
            <person name="Oh Y."/>
            <person name="Young N."/>
            <person name="Fitzgerald M."/>
            <person name="Haas B.J."/>
            <person name="Zeng Q."/>
            <person name="Young S."/>
            <person name="Adiconis X."/>
            <person name="Fan L."/>
            <person name="Levin J.Z."/>
            <person name="Mitchell T.K."/>
            <person name="Okubara P.A."/>
            <person name="Farman M.L."/>
            <person name="Kohn L.M."/>
            <person name="Birren B."/>
            <person name="Ma L.-J."/>
            <person name="Dean R.A."/>
        </authorList>
    </citation>
    <scope>NUCLEOTIDE SEQUENCE</scope>
    <source>
        <strain evidence="6">R3-111a-1</strain>
    </source>
</reference>
<dbReference type="PROSITE" id="PS50249">
    <property type="entry name" value="MPN"/>
    <property type="match status" value="1"/>
</dbReference>
<evidence type="ECO:0000313" key="7">
    <source>
        <dbReference type="Proteomes" id="UP000006039"/>
    </source>
</evidence>
<dbReference type="eggNOG" id="KOG3050">
    <property type="taxonomic scope" value="Eukaryota"/>
</dbReference>
<dbReference type="InterPro" id="IPR037518">
    <property type="entry name" value="MPN"/>
</dbReference>
<feature type="compositionally biased region" description="Basic and acidic residues" evidence="3">
    <location>
        <begin position="166"/>
        <end position="181"/>
    </location>
</feature>
<dbReference type="Proteomes" id="UP000006039">
    <property type="component" value="Unassembled WGS sequence"/>
</dbReference>
<reference evidence="5" key="3">
    <citation type="submission" date="2010-09" db="EMBL/GenBank/DDBJ databases">
        <title>Annotation of Gaeumannomyces graminis var. tritici R3-111a-1.</title>
        <authorList>
            <consortium name="The Broad Institute Genome Sequencing Platform"/>
            <person name="Ma L.-J."/>
            <person name="Dead R."/>
            <person name="Young S.K."/>
            <person name="Zeng Q."/>
            <person name="Gargeya S."/>
            <person name="Fitzgerald M."/>
            <person name="Haas B."/>
            <person name="Abouelleil A."/>
            <person name="Alvarado L."/>
            <person name="Arachchi H.M."/>
            <person name="Berlin A."/>
            <person name="Brown A."/>
            <person name="Chapman S.B."/>
            <person name="Chen Z."/>
            <person name="Dunbar C."/>
            <person name="Freedman E."/>
            <person name="Gearin G."/>
            <person name="Gellesch M."/>
            <person name="Goldberg J."/>
            <person name="Griggs A."/>
            <person name="Gujja S."/>
            <person name="Heiman D."/>
            <person name="Howarth C."/>
            <person name="Larson L."/>
            <person name="Lui A."/>
            <person name="MacDonald P.J.P."/>
            <person name="Mehta T."/>
            <person name="Montmayeur A."/>
            <person name="Murphy C."/>
            <person name="Neiman D."/>
            <person name="Pearson M."/>
            <person name="Priest M."/>
            <person name="Roberts A."/>
            <person name="Saif S."/>
            <person name="Shea T."/>
            <person name="Shenoy N."/>
            <person name="Sisk P."/>
            <person name="Stolte C."/>
            <person name="Sykes S."/>
            <person name="Yandava C."/>
            <person name="Wortman J."/>
            <person name="Nusbaum C."/>
            <person name="Birren B."/>
        </authorList>
    </citation>
    <scope>NUCLEOTIDE SEQUENCE</scope>
    <source>
        <strain evidence="5">R3-111a-1</strain>
    </source>
</reference>
<dbReference type="GO" id="GO:0008180">
    <property type="term" value="C:COP9 signalosome"/>
    <property type="evidence" value="ECO:0007669"/>
    <property type="project" value="UniProtKB-UniRule"/>
</dbReference>
<comment type="similarity">
    <text evidence="1 2">Belongs to the peptidase M67A family. CSN6 subfamily.</text>
</comment>
<evidence type="ECO:0000256" key="2">
    <source>
        <dbReference type="RuleBase" id="RU367006"/>
    </source>
</evidence>
<feature type="region of interest" description="Disordered" evidence="3">
    <location>
        <begin position="333"/>
        <end position="381"/>
    </location>
</feature>
<feature type="compositionally biased region" description="Polar residues" evidence="3">
    <location>
        <begin position="231"/>
        <end position="244"/>
    </location>
</feature>
<keyword evidence="2" id="KW-0539">Nucleus</keyword>
<dbReference type="GO" id="GO:0000338">
    <property type="term" value="P:protein deneddylation"/>
    <property type="evidence" value="ECO:0007669"/>
    <property type="project" value="InterPro"/>
</dbReference>
<evidence type="ECO:0000256" key="3">
    <source>
        <dbReference type="SAM" id="MobiDB-lite"/>
    </source>
</evidence>
<name>J3NPB8_GAET3</name>
<reference evidence="7" key="1">
    <citation type="submission" date="2010-07" db="EMBL/GenBank/DDBJ databases">
        <title>The genome sequence of Gaeumannomyces graminis var. tritici strain R3-111a-1.</title>
        <authorList>
            <consortium name="The Broad Institute Genome Sequencing Platform"/>
            <person name="Ma L.-J."/>
            <person name="Dead R."/>
            <person name="Young S."/>
            <person name="Zeng Q."/>
            <person name="Koehrsen M."/>
            <person name="Alvarado L."/>
            <person name="Berlin A."/>
            <person name="Chapman S.B."/>
            <person name="Chen Z."/>
            <person name="Freedman E."/>
            <person name="Gellesch M."/>
            <person name="Goldberg J."/>
            <person name="Griggs A."/>
            <person name="Gujja S."/>
            <person name="Heilman E.R."/>
            <person name="Heiman D."/>
            <person name="Hepburn T."/>
            <person name="Howarth C."/>
            <person name="Jen D."/>
            <person name="Larson L."/>
            <person name="Mehta T."/>
            <person name="Neiman D."/>
            <person name="Pearson M."/>
            <person name="Roberts A."/>
            <person name="Saif S."/>
            <person name="Shea T."/>
            <person name="Shenoy N."/>
            <person name="Sisk P."/>
            <person name="Stolte C."/>
            <person name="Sykes S."/>
            <person name="Walk T."/>
            <person name="White J."/>
            <person name="Yandava C."/>
            <person name="Haas B."/>
            <person name="Nusbaum C."/>
            <person name="Birren B."/>
        </authorList>
    </citation>
    <scope>NUCLEOTIDE SEQUENCE [LARGE SCALE GENOMIC DNA]</scope>
    <source>
        <strain evidence="7">R3-111a-1</strain>
    </source>
</reference>
<reference evidence="5" key="2">
    <citation type="submission" date="2010-07" db="EMBL/GenBank/DDBJ databases">
        <authorList>
            <consortium name="The Broad Institute Genome Sequencing Platform"/>
            <consortium name="Broad Institute Genome Sequencing Center for Infectious Disease"/>
            <person name="Ma L.-J."/>
            <person name="Dead R."/>
            <person name="Young S."/>
            <person name="Zeng Q."/>
            <person name="Koehrsen M."/>
            <person name="Alvarado L."/>
            <person name="Berlin A."/>
            <person name="Chapman S.B."/>
            <person name="Chen Z."/>
            <person name="Freedman E."/>
            <person name="Gellesch M."/>
            <person name="Goldberg J."/>
            <person name="Griggs A."/>
            <person name="Gujja S."/>
            <person name="Heilman E.R."/>
            <person name="Heiman D."/>
            <person name="Hepburn T."/>
            <person name="Howarth C."/>
            <person name="Jen D."/>
            <person name="Larson L."/>
            <person name="Mehta T."/>
            <person name="Neiman D."/>
            <person name="Pearson M."/>
            <person name="Roberts A."/>
            <person name="Saif S."/>
            <person name="Shea T."/>
            <person name="Shenoy N."/>
            <person name="Sisk P."/>
            <person name="Stolte C."/>
            <person name="Sykes S."/>
            <person name="Walk T."/>
            <person name="White J."/>
            <person name="Yandava C."/>
            <person name="Haas B."/>
            <person name="Nusbaum C."/>
            <person name="Birren B."/>
        </authorList>
    </citation>
    <scope>NUCLEOTIDE SEQUENCE</scope>
    <source>
        <strain evidence="5">R3-111a-1</strain>
    </source>
</reference>
<comment type="function">
    <text evidence="2">Component of the COP9 signalosome complex (CSN), a complex involved in various cellular and developmental processes.</text>
</comment>
<dbReference type="PANTHER" id="PTHR10540">
    <property type="entry name" value="EUKARYOTIC TRANSLATION INITIATION FACTOR 3 SUBUNIT F-RELATED"/>
    <property type="match status" value="1"/>
</dbReference>
<dbReference type="RefSeq" id="XP_009219168.1">
    <property type="nucleotide sequence ID" value="XM_009220904.1"/>
</dbReference>
<dbReference type="STRING" id="644352.J3NPB8"/>
<dbReference type="GO" id="GO:0008237">
    <property type="term" value="F:metallopeptidase activity"/>
    <property type="evidence" value="ECO:0007669"/>
    <property type="project" value="InterPro"/>
</dbReference>
<dbReference type="GO" id="GO:0005737">
    <property type="term" value="C:cytoplasm"/>
    <property type="evidence" value="ECO:0007669"/>
    <property type="project" value="UniProtKB-SubCell"/>
</dbReference>
<protein>
    <recommendedName>
        <fullName evidence="2">COP9 signalosome complex subunit 6</fullName>
    </recommendedName>
</protein>
<dbReference type="CDD" id="cd08063">
    <property type="entry name" value="MPN_CSN6"/>
    <property type="match status" value="1"/>
</dbReference>
<proteinExistence type="inferred from homology"/>
<reference evidence="6" key="5">
    <citation type="submission" date="2018-04" db="UniProtKB">
        <authorList>
            <consortium name="EnsemblFungi"/>
        </authorList>
    </citation>
    <scope>IDENTIFICATION</scope>
    <source>
        <strain evidence="6">R3-111a-1</strain>
    </source>
</reference>
<dbReference type="Pfam" id="PF01398">
    <property type="entry name" value="JAB"/>
    <property type="match status" value="1"/>
</dbReference>
<dbReference type="GeneID" id="20343584"/>
<feature type="compositionally biased region" description="Low complexity" evidence="3">
    <location>
        <begin position="352"/>
        <end position="374"/>
    </location>
</feature>
<dbReference type="PANTHER" id="PTHR10540:SF8">
    <property type="entry name" value="COP9 SIGNALOSOME COMPLEX SUBUNIT 6"/>
    <property type="match status" value="1"/>
</dbReference>
<keyword evidence="7" id="KW-1185">Reference proteome</keyword>
<dbReference type="HOGENOM" id="CLU_027018_2_0_1"/>
<evidence type="ECO:0000256" key="1">
    <source>
        <dbReference type="ARBA" id="ARBA00010893"/>
    </source>
</evidence>
<dbReference type="InterPro" id="IPR033859">
    <property type="entry name" value="MPN_CSN6"/>
</dbReference>
<dbReference type="InterPro" id="IPR000555">
    <property type="entry name" value="JAMM/MPN+_dom"/>
</dbReference>
<comment type="subcellular location">
    <subcellularLocation>
        <location evidence="2">Cytoplasm</location>
    </subcellularLocation>
    <subcellularLocation>
        <location evidence="2">Nucleus</location>
    </subcellularLocation>
</comment>